<evidence type="ECO:0000313" key="4">
    <source>
        <dbReference type="Proteomes" id="UP000075885"/>
    </source>
</evidence>
<evidence type="ECO:0000313" key="3">
    <source>
        <dbReference type="EnsemblMetazoa" id="AEPI011447-PA"/>
    </source>
</evidence>
<feature type="transmembrane region" description="Helical" evidence="1">
    <location>
        <begin position="49"/>
        <end position="69"/>
    </location>
</feature>
<name>A0A182PWW0_9DIPT</name>
<keyword evidence="1" id="KW-1133">Transmembrane helix</keyword>
<dbReference type="Pfam" id="PF05380">
    <property type="entry name" value="Peptidase_A17"/>
    <property type="match status" value="1"/>
</dbReference>
<reference evidence="3" key="2">
    <citation type="submission" date="2020-05" db="UniProtKB">
        <authorList>
            <consortium name="EnsemblMetazoa"/>
        </authorList>
    </citation>
    <scope>IDENTIFICATION</scope>
    <source>
        <strain evidence="3">Epiroticus2</strain>
    </source>
</reference>
<dbReference type="InterPro" id="IPR041588">
    <property type="entry name" value="Integrase_H2C2"/>
</dbReference>
<dbReference type="AlphaFoldDB" id="A0A182PWW0"/>
<dbReference type="Proteomes" id="UP000075885">
    <property type="component" value="Unassembled WGS sequence"/>
</dbReference>
<dbReference type="PANTHER" id="PTHR47331">
    <property type="entry name" value="PHD-TYPE DOMAIN-CONTAINING PROTEIN"/>
    <property type="match status" value="1"/>
</dbReference>
<dbReference type="InterPro" id="IPR008042">
    <property type="entry name" value="Retrotrans_Pao"/>
</dbReference>
<keyword evidence="4" id="KW-1185">Reference proteome</keyword>
<dbReference type="GO" id="GO:0003676">
    <property type="term" value="F:nucleic acid binding"/>
    <property type="evidence" value="ECO:0007669"/>
    <property type="project" value="InterPro"/>
</dbReference>
<sequence length="420" mass="48390">MVQYGNVEKQQRVLGMAWDPEKDVFKFTATWRDDLIPYVIGRKRPTKRIALRVIMSLFDPLGLLAPILIHGRMLMQDLWRAKLNWDEEMAEAEFVKWQRWLDLIPLIYKVEIPRCYFGDADSREFKSIQLHIFTDACELGYGCVAYFRAEDNDGVHCSMAMARCKVAPLKHLTIPQMELQAALAGARLLKTVSENHTLSITEKFLHTDSEVVLSWIASPTREYKQFVACGIGEILTLTEPNMWRYHNLEPSSELHQLTPIIDEYGILRIDGRTAHAKHIKYDARFPVILPKEHPVTNLIIDAYHGRLGHANHETIVNEIRQKYYIPHLRVLVGKRARNCQQCKVKKCKPHNPRMAPLPKARMQSYARPFSYVGVDYLGPLDVVNARRTEKRYIAVFTCLVTRAVHLEVAPSLSTESCIMA</sequence>
<dbReference type="Gene3D" id="1.10.340.70">
    <property type="match status" value="1"/>
</dbReference>
<proteinExistence type="predicted"/>
<evidence type="ECO:0000259" key="2">
    <source>
        <dbReference type="Pfam" id="PF17921"/>
    </source>
</evidence>
<dbReference type="VEuPathDB" id="VectorBase:AEPI011447"/>
<reference evidence="4" key="1">
    <citation type="submission" date="2013-03" db="EMBL/GenBank/DDBJ databases">
        <title>The Genome Sequence of Anopheles epiroticus epiroticus2.</title>
        <authorList>
            <consortium name="The Broad Institute Genomics Platform"/>
            <person name="Neafsey D.E."/>
            <person name="Howell P."/>
            <person name="Walker B."/>
            <person name="Young S.K."/>
            <person name="Zeng Q."/>
            <person name="Gargeya S."/>
            <person name="Fitzgerald M."/>
            <person name="Haas B."/>
            <person name="Abouelleil A."/>
            <person name="Allen A.W."/>
            <person name="Alvarado L."/>
            <person name="Arachchi H.M."/>
            <person name="Berlin A.M."/>
            <person name="Chapman S.B."/>
            <person name="Gainer-Dewar J."/>
            <person name="Goldberg J."/>
            <person name="Griggs A."/>
            <person name="Gujja S."/>
            <person name="Hansen M."/>
            <person name="Howarth C."/>
            <person name="Imamovic A."/>
            <person name="Ireland A."/>
            <person name="Larimer J."/>
            <person name="McCowan C."/>
            <person name="Murphy C."/>
            <person name="Pearson M."/>
            <person name="Poon T.W."/>
            <person name="Priest M."/>
            <person name="Roberts A."/>
            <person name="Saif S."/>
            <person name="Shea T."/>
            <person name="Sisk P."/>
            <person name="Sykes S."/>
            <person name="Wortman J."/>
            <person name="Nusbaum C."/>
            <person name="Birren B."/>
        </authorList>
    </citation>
    <scope>NUCLEOTIDE SEQUENCE [LARGE SCALE GENOMIC DNA]</scope>
    <source>
        <strain evidence="4">Epiroticus2</strain>
    </source>
</reference>
<feature type="domain" description="Integrase zinc-binding" evidence="2">
    <location>
        <begin position="296"/>
        <end position="346"/>
    </location>
</feature>
<dbReference type="InterPro" id="IPR036397">
    <property type="entry name" value="RNaseH_sf"/>
</dbReference>
<dbReference type="Pfam" id="PF17921">
    <property type="entry name" value="Integrase_H2C2"/>
    <property type="match status" value="1"/>
</dbReference>
<accession>A0A182PWW0</accession>
<keyword evidence="1" id="KW-0812">Transmembrane</keyword>
<dbReference type="EnsemblMetazoa" id="AEPI011447-RA">
    <property type="protein sequence ID" value="AEPI011447-PA"/>
    <property type="gene ID" value="AEPI011447"/>
</dbReference>
<protein>
    <recommendedName>
        <fullName evidence="2">Integrase zinc-binding domain-containing protein</fullName>
    </recommendedName>
</protein>
<dbReference type="Gene3D" id="3.30.420.10">
    <property type="entry name" value="Ribonuclease H-like superfamily/Ribonuclease H"/>
    <property type="match status" value="1"/>
</dbReference>
<dbReference type="STRING" id="199890.A0A182PWW0"/>
<evidence type="ECO:0000256" key="1">
    <source>
        <dbReference type="SAM" id="Phobius"/>
    </source>
</evidence>
<keyword evidence="1" id="KW-0472">Membrane</keyword>
<organism evidence="3 4">
    <name type="scientific">Anopheles epiroticus</name>
    <dbReference type="NCBI Taxonomy" id="199890"/>
    <lineage>
        <taxon>Eukaryota</taxon>
        <taxon>Metazoa</taxon>
        <taxon>Ecdysozoa</taxon>
        <taxon>Arthropoda</taxon>
        <taxon>Hexapoda</taxon>
        <taxon>Insecta</taxon>
        <taxon>Pterygota</taxon>
        <taxon>Neoptera</taxon>
        <taxon>Endopterygota</taxon>
        <taxon>Diptera</taxon>
        <taxon>Nematocera</taxon>
        <taxon>Culicoidea</taxon>
        <taxon>Culicidae</taxon>
        <taxon>Anophelinae</taxon>
        <taxon>Anopheles</taxon>
    </lineage>
</organism>